<dbReference type="InterPro" id="IPR006638">
    <property type="entry name" value="Elp3/MiaA/NifB-like_rSAM"/>
</dbReference>
<dbReference type="InterPro" id="IPR058240">
    <property type="entry name" value="rSAM_sf"/>
</dbReference>
<feature type="domain" description="Radical SAM core" evidence="5">
    <location>
        <begin position="241"/>
        <end position="465"/>
    </location>
</feature>
<keyword evidence="4" id="KW-0411">Iron-sulfur</keyword>
<dbReference type="Pfam" id="PF04055">
    <property type="entry name" value="Radical_SAM"/>
    <property type="match status" value="1"/>
</dbReference>
<organism evidence="6">
    <name type="scientific">Thermofilum pendens</name>
    <dbReference type="NCBI Taxonomy" id="2269"/>
    <lineage>
        <taxon>Archaea</taxon>
        <taxon>Thermoproteota</taxon>
        <taxon>Thermoprotei</taxon>
        <taxon>Thermofilales</taxon>
        <taxon>Thermofilaceae</taxon>
        <taxon>Thermofilum</taxon>
    </lineage>
</organism>
<dbReference type="Pfam" id="PF19864">
    <property type="entry name" value="Radical_SAM_N2"/>
    <property type="match status" value="1"/>
</dbReference>
<keyword evidence="2" id="KW-0479">Metal-binding</keyword>
<dbReference type="SFLD" id="SFLDG01082">
    <property type="entry name" value="B12-binding_domain_containing"/>
    <property type="match status" value="1"/>
</dbReference>
<dbReference type="Gene3D" id="3.20.20.70">
    <property type="entry name" value="Aldolase class I"/>
    <property type="match status" value="1"/>
</dbReference>
<name>A0A7C4FDF9_THEPE</name>
<dbReference type="SUPFAM" id="SSF102114">
    <property type="entry name" value="Radical SAM enzymes"/>
    <property type="match status" value="1"/>
</dbReference>
<proteinExistence type="predicted"/>
<evidence type="ECO:0000256" key="1">
    <source>
        <dbReference type="ARBA" id="ARBA00022691"/>
    </source>
</evidence>
<accession>A0A7C4FDF9</accession>
<dbReference type="SMART" id="SM00729">
    <property type="entry name" value="Elp3"/>
    <property type="match status" value="1"/>
</dbReference>
<dbReference type="InterPro" id="IPR013785">
    <property type="entry name" value="Aldolase_TIM"/>
</dbReference>
<dbReference type="GO" id="GO:0046872">
    <property type="term" value="F:metal ion binding"/>
    <property type="evidence" value="ECO:0007669"/>
    <property type="project" value="UniProtKB-KW"/>
</dbReference>
<sequence>MTGASPHPGTSSIHECWDVRGVNKRGDLRTIRMGILEEINVIVKHCGKGCMRVAIAYPSLYHIAVDSLSFQMLYHYLNRFDNIAAERAVYLKHGEAPTRTLESRIPLKDVDMLIFSVHYELDYVNVVRVLLEAGIEPEGPKRKRPLVVVGGPPVIANPLPLSRFADVLVAGEIESTLPLLLEKVLEEWGSKKSLLESLPPSLGFFVPQVFSGEEVKFNAAESLKLEFHPIAQVQPLKASSFKWKRRTVIETSRGCLHGCRFCMEGWIFRGVRERPERDVLEIAEKGAVANKSRLIKLVSLSFFDHHRADEILERLVNEGFEVAVPSLRADALNKSRLELLRRGGQRTLVIAPETGSPRLAPILGKFVKLDLAAEVAAEARRLGFTGLKLYLMAGIPGEGYEDLDFTAEYIARLSKHSGYQGSRQLKITVSPFVPKPHTPLERAPFVGIEEARRRIEFLKRKLGGLADVRAYDPRLAWVQTILSRGGAELGVLLQLWALKGGGLGGFRAALREANLNPERYTNYLDGELPWSFVKLTARARS</sequence>
<dbReference type="InterPro" id="IPR045784">
    <property type="entry name" value="Radical_SAM_N2"/>
</dbReference>
<evidence type="ECO:0000256" key="4">
    <source>
        <dbReference type="ARBA" id="ARBA00023014"/>
    </source>
</evidence>
<dbReference type="InterPro" id="IPR007197">
    <property type="entry name" value="rSAM"/>
</dbReference>
<comment type="caution">
    <text evidence="6">The sequence shown here is derived from an EMBL/GenBank/DDBJ whole genome shotgun (WGS) entry which is preliminary data.</text>
</comment>
<protein>
    <submittedName>
        <fullName evidence="6">Radical SAM protein</fullName>
    </submittedName>
</protein>
<evidence type="ECO:0000259" key="5">
    <source>
        <dbReference type="PROSITE" id="PS51918"/>
    </source>
</evidence>
<dbReference type="PROSITE" id="PS51918">
    <property type="entry name" value="RADICAL_SAM"/>
    <property type="match status" value="1"/>
</dbReference>
<dbReference type="PANTHER" id="PTHR42731:SF1">
    <property type="entry name" value="RADICAL SAM DOMAIN PROTEIN"/>
    <property type="match status" value="1"/>
</dbReference>
<evidence type="ECO:0000256" key="3">
    <source>
        <dbReference type="ARBA" id="ARBA00023004"/>
    </source>
</evidence>
<keyword evidence="1" id="KW-0949">S-adenosyl-L-methionine</keyword>
<dbReference type="GO" id="GO:0051536">
    <property type="term" value="F:iron-sulfur cluster binding"/>
    <property type="evidence" value="ECO:0007669"/>
    <property type="project" value="UniProtKB-KW"/>
</dbReference>
<gene>
    <name evidence="6" type="ORF">ENV17_02945</name>
</gene>
<dbReference type="AlphaFoldDB" id="A0A7C4FDF9"/>
<dbReference type="EMBL" id="DTFI01000078">
    <property type="protein sequence ID" value="HGI43328.1"/>
    <property type="molecule type" value="Genomic_DNA"/>
</dbReference>
<evidence type="ECO:0000256" key="2">
    <source>
        <dbReference type="ARBA" id="ARBA00022723"/>
    </source>
</evidence>
<dbReference type="CDD" id="cd01335">
    <property type="entry name" value="Radical_SAM"/>
    <property type="match status" value="1"/>
</dbReference>
<dbReference type="PANTHER" id="PTHR42731">
    <property type="entry name" value="SLL1084 PROTEIN"/>
    <property type="match status" value="1"/>
</dbReference>
<dbReference type="GO" id="GO:0003824">
    <property type="term" value="F:catalytic activity"/>
    <property type="evidence" value="ECO:0007669"/>
    <property type="project" value="InterPro"/>
</dbReference>
<dbReference type="SFLD" id="SFLDS00029">
    <property type="entry name" value="Radical_SAM"/>
    <property type="match status" value="1"/>
</dbReference>
<evidence type="ECO:0000313" key="6">
    <source>
        <dbReference type="EMBL" id="HGI43328.1"/>
    </source>
</evidence>
<reference evidence="6" key="1">
    <citation type="journal article" date="2020" name="mSystems">
        <title>Genome- and Community-Level Interaction Insights into Carbon Utilization and Element Cycling Functions of Hydrothermarchaeota in Hydrothermal Sediment.</title>
        <authorList>
            <person name="Zhou Z."/>
            <person name="Liu Y."/>
            <person name="Xu W."/>
            <person name="Pan J."/>
            <person name="Luo Z.H."/>
            <person name="Li M."/>
        </authorList>
    </citation>
    <scope>NUCLEOTIDE SEQUENCE [LARGE SCALE GENOMIC DNA]</scope>
    <source>
        <strain evidence="6">SpSt-735</strain>
    </source>
</reference>
<keyword evidence="3" id="KW-0408">Iron</keyword>